<reference evidence="1" key="1">
    <citation type="submission" date="2020-10" db="EMBL/GenBank/DDBJ databases">
        <authorList>
            <person name="Gilroy R."/>
        </authorList>
    </citation>
    <scope>NUCLEOTIDE SEQUENCE</scope>
    <source>
        <strain evidence="1">ChiGjej2B2-12916</strain>
    </source>
</reference>
<dbReference type="InterPro" id="IPR014975">
    <property type="entry name" value="DUF1836"/>
</dbReference>
<dbReference type="Proteomes" id="UP000886879">
    <property type="component" value="Unassembled WGS sequence"/>
</dbReference>
<dbReference type="PANTHER" id="PTHR40056:SF1">
    <property type="entry name" value="DUF1836 DOMAIN-CONTAINING PROTEIN"/>
    <property type="match status" value="1"/>
</dbReference>
<name>A0A9D1CFZ6_9FIRM</name>
<dbReference type="PANTHER" id="PTHR40056">
    <property type="entry name" value="HYPOTHETICAL CYTOSOLIC PROTEIN"/>
    <property type="match status" value="1"/>
</dbReference>
<dbReference type="AlphaFoldDB" id="A0A9D1CFZ6"/>
<comment type="caution">
    <text evidence="1">The sequence shown here is derived from an EMBL/GenBank/DDBJ whole genome shotgun (WGS) entry which is preliminary data.</text>
</comment>
<gene>
    <name evidence="1" type="ORF">IAD31_00855</name>
</gene>
<dbReference type="EMBL" id="DVFO01000006">
    <property type="protein sequence ID" value="HIQ60140.1"/>
    <property type="molecule type" value="Genomic_DNA"/>
</dbReference>
<sequence length="179" mass="20156">MEELVELKENITSQRPDSWDRLPDIPLYMDQVVSYLTRQMVCFEEGDGLTSAMINNYIKDGLLARANGKKYGKEHLAYLTAISDLKQVLSVREMRTLVAIGKNVGTSQEQYDYFCRVLDQALDQAAGQLNEEAEEEKLPGMVLTYALQSYAHGLVCRRLLEIMAQKSGCADLLKGGKKK</sequence>
<dbReference type="Pfam" id="PF08876">
    <property type="entry name" value="DUF1836"/>
    <property type="match status" value="1"/>
</dbReference>
<reference evidence="1" key="2">
    <citation type="journal article" date="2021" name="PeerJ">
        <title>Extensive microbial diversity within the chicken gut microbiome revealed by metagenomics and culture.</title>
        <authorList>
            <person name="Gilroy R."/>
            <person name="Ravi A."/>
            <person name="Getino M."/>
            <person name="Pursley I."/>
            <person name="Horton D.L."/>
            <person name="Alikhan N.F."/>
            <person name="Baker D."/>
            <person name="Gharbi K."/>
            <person name="Hall N."/>
            <person name="Watson M."/>
            <person name="Adriaenssens E.M."/>
            <person name="Foster-Nyarko E."/>
            <person name="Jarju S."/>
            <person name="Secka A."/>
            <person name="Antonio M."/>
            <person name="Oren A."/>
            <person name="Chaudhuri R.R."/>
            <person name="La Ragione R."/>
            <person name="Hildebrand F."/>
            <person name="Pallen M.J."/>
        </authorList>
    </citation>
    <scope>NUCLEOTIDE SEQUENCE</scope>
    <source>
        <strain evidence="1">ChiGjej2B2-12916</strain>
    </source>
</reference>
<evidence type="ECO:0000313" key="1">
    <source>
        <dbReference type="EMBL" id="HIQ60140.1"/>
    </source>
</evidence>
<organism evidence="1 2">
    <name type="scientific">Candidatus Enterenecus faecium</name>
    <dbReference type="NCBI Taxonomy" id="2840780"/>
    <lineage>
        <taxon>Bacteria</taxon>
        <taxon>Bacillati</taxon>
        <taxon>Bacillota</taxon>
        <taxon>Clostridia</taxon>
        <taxon>Eubacteriales</taxon>
        <taxon>Candidatus Enterenecus</taxon>
    </lineage>
</organism>
<accession>A0A9D1CFZ6</accession>
<evidence type="ECO:0000313" key="2">
    <source>
        <dbReference type="Proteomes" id="UP000886879"/>
    </source>
</evidence>
<protein>
    <submittedName>
        <fullName evidence="1">DUF1836 domain-containing protein</fullName>
    </submittedName>
</protein>
<proteinExistence type="predicted"/>